<dbReference type="STRING" id="1032480.MLP_22760"/>
<sequence length="621" mass="67892">MTQTCISTSTVTSSPDQRVAYAHGMVLGVDDLVTEQNYWLYHRYLAQRGLAGMGTVYGLQVTASAVDRDAEVRVSPGLLVDQFGRDAVIRCPQCARLGQWLTARELAQPGTIGEHRDPSGVLTVYVVARYDQCLDTFVPLPGSPCSTSDELMTPSRIRDSWEVDLSFDRPAMPRWDTDRRLARLLSLVDAVPGLPEADSDEPELIAAVLDLINQADDGPGELWPPTSPPDSAQLRFTIPAEAAPDVLDRLFVVWVTQVRPVLLPDLTSPPGIVTPSDPAPVPEILLATLTFSAADPFDVASPEIAGPVDVDDAGRPYLLHSQLLQLLGVLEDDEVVRPQEIAQLSAQVTTEGQLAAISVWFSADGIGQVDLPERVMVTLSDGTGREYRSSPVPSGPFSARWRLIPVTPTSFLTVTDGELVRVTFSGADTQIGTTAESRALRQVIDDGLVLVNADAEGNVAAYATAWIDQVGTVVPPASPQASVEFATLTPSVRENKVPELEIWFHPQPRGPVDDVLLFPDQDLAVEVFDEQTGNAVPIQQTTRHPTYTNVWTIVTDAPRDGRQPWPAYLRLRFIVDKIVVEVRGNQLTLGDWIDKAEILFIGWDPRERIVTGFSRHTVQAR</sequence>
<keyword evidence="2" id="KW-1185">Reference proteome</keyword>
<accession>F5XES4</accession>
<organism evidence="1 2">
    <name type="scientific">Microlunatus phosphovorus (strain ATCC 700054 / DSM 10555 / JCM 9379 / NBRC 101784 / NCIMB 13414 / VKM Ac-1990 / NM-1)</name>
    <dbReference type="NCBI Taxonomy" id="1032480"/>
    <lineage>
        <taxon>Bacteria</taxon>
        <taxon>Bacillati</taxon>
        <taxon>Actinomycetota</taxon>
        <taxon>Actinomycetes</taxon>
        <taxon>Propionibacteriales</taxon>
        <taxon>Propionibacteriaceae</taxon>
        <taxon>Microlunatus</taxon>
    </lineage>
</organism>
<dbReference type="RefSeq" id="WP_013863162.1">
    <property type="nucleotide sequence ID" value="NC_015635.1"/>
</dbReference>
<gene>
    <name evidence="1" type="ordered locus">MLP_22760</name>
</gene>
<dbReference type="EMBL" id="AP012204">
    <property type="protein sequence ID" value="BAK35290.1"/>
    <property type="molecule type" value="Genomic_DNA"/>
</dbReference>
<dbReference type="AlphaFoldDB" id="F5XES4"/>
<dbReference type="OrthoDB" id="147470at2"/>
<proteinExistence type="predicted"/>
<evidence type="ECO:0000313" key="2">
    <source>
        <dbReference type="Proteomes" id="UP000007947"/>
    </source>
</evidence>
<reference evidence="1 2" key="1">
    <citation type="submission" date="2011-05" db="EMBL/GenBank/DDBJ databases">
        <title>Whole genome sequence of Microlunatus phosphovorus NM-1.</title>
        <authorList>
            <person name="Hosoyama A."/>
            <person name="Sasaki K."/>
            <person name="Harada T."/>
            <person name="Igarashi R."/>
            <person name="Kawakoshi A."/>
            <person name="Sasagawa M."/>
            <person name="Fukada J."/>
            <person name="Nakamura S."/>
            <person name="Katano Y."/>
            <person name="Hanada S."/>
            <person name="Kamagata Y."/>
            <person name="Nakamura N."/>
            <person name="Yamazaki S."/>
            <person name="Fujita N."/>
        </authorList>
    </citation>
    <scope>NUCLEOTIDE SEQUENCE [LARGE SCALE GENOMIC DNA]</scope>
    <source>
        <strain evidence="2">ATCC 700054 / DSM 10555 / JCM 9379 / NBRC 101784 / NCIMB 13414 / VKM Ac-1990 / NM-1</strain>
    </source>
</reference>
<dbReference type="KEGG" id="mph:MLP_22760"/>
<dbReference type="Proteomes" id="UP000007947">
    <property type="component" value="Chromosome"/>
</dbReference>
<name>F5XES4_MICPN</name>
<protein>
    <submittedName>
        <fullName evidence="1">Uncharacterized protein</fullName>
    </submittedName>
</protein>
<dbReference type="HOGENOM" id="CLU_439932_0_0_11"/>
<dbReference type="eggNOG" id="ENOG50335ZK">
    <property type="taxonomic scope" value="Bacteria"/>
</dbReference>
<evidence type="ECO:0000313" key="1">
    <source>
        <dbReference type="EMBL" id="BAK35290.1"/>
    </source>
</evidence>